<feature type="compositionally biased region" description="Basic and acidic residues" evidence="1">
    <location>
        <begin position="506"/>
        <end position="518"/>
    </location>
</feature>
<feature type="region of interest" description="Disordered" evidence="1">
    <location>
        <begin position="506"/>
        <end position="539"/>
    </location>
</feature>
<gene>
    <name evidence="4" type="ORF">R9X50_00052000</name>
</gene>
<keyword evidence="2" id="KW-1133">Transmembrane helix</keyword>
<feature type="compositionally biased region" description="Polar residues" evidence="1">
    <location>
        <begin position="408"/>
        <end position="423"/>
    </location>
</feature>
<protein>
    <submittedName>
        <fullName evidence="4">Uncharacterized protein</fullName>
    </submittedName>
</protein>
<evidence type="ECO:0000313" key="5">
    <source>
        <dbReference type="Proteomes" id="UP001303373"/>
    </source>
</evidence>
<evidence type="ECO:0000256" key="1">
    <source>
        <dbReference type="SAM" id="MobiDB-lite"/>
    </source>
</evidence>
<feature type="region of interest" description="Disordered" evidence="1">
    <location>
        <begin position="230"/>
        <end position="423"/>
    </location>
</feature>
<sequence length="539" mass="59735">MGHGSARYVSYTALVLLSAATTTAALPDLWAVNIHEGPAPSPKDGPPFSAHASRDRALLPYQIIGIVGGYVGSVVIIGTLLVTVGRTLRRRAHELAARPTEMVKPMNREFDPSPISPVSSRAWYAPRMLRTKKSATSSIRSMGTAMPPEVRSVASFDSNVIEADRQQRQDEMERLYAAVMRQDERQSPQIAPQQIPEIPQGAPPEYSRRVPPRLITDAPALRHLQMGEPYSNAQNQMTPKSPVRAIYPPDSSMPVMPSSPTSPIRAEYPSSYLSPGYMQHHKSQSSELHPGYHAPTPSNGSTRSGSTLSKERTKKSLRKLKISAPIQPLDDNSDGARTPLSPRCYVDAGIPPELPTSRTVDSQYQPTTPATATSWGYGDDYDNDHEPRQRMDRVRDLPRPHPNRIASYEQTQSPRRTQPVASVNNPLPFRQMQAEKQQQQRGQNVQMPSSQYLHPMSAGPVKTTFLETGRRGPHLGTPRTGMATPYSPYMPYTPLTPVTPRLMSRAERKQKMKDDRALRGALTEEQAVKEEGEVWGSGY</sequence>
<evidence type="ECO:0000313" key="4">
    <source>
        <dbReference type="EMBL" id="WPG97739.1"/>
    </source>
</evidence>
<dbReference type="AlphaFoldDB" id="A0AAQ3LYY0"/>
<name>A0AAQ3LYY0_9PEZI</name>
<feature type="compositionally biased region" description="Basic and acidic residues" evidence="1">
    <location>
        <begin position="384"/>
        <end position="399"/>
    </location>
</feature>
<feature type="region of interest" description="Disordered" evidence="1">
    <location>
        <begin position="469"/>
        <end position="488"/>
    </location>
</feature>
<feature type="chain" id="PRO_5042930321" evidence="3">
    <location>
        <begin position="26"/>
        <end position="539"/>
    </location>
</feature>
<dbReference type="EMBL" id="CP138580">
    <property type="protein sequence ID" value="WPG97739.1"/>
    <property type="molecule type" value="Genomic_DNA"/>
</dbReference>
<feature type="compositionally biased region" description="Polar residues" evidence="1">
    <location>
        <begin position="296"/>
        <end position="308"/>
    </location>
</feature>
<feature type="compositionally biased region" description="Basic residues" evidence="1">
    <location>
        <begin position="312"/>
        <end position="321"/>
    </location>
</feature>
<evidence type="ECO:0000256" key="2">
    <source>
        <dbReference type="SAM" id="Phobius"/>
    </source>
</evidence>
<keyword evidence="2" id="KW-0812">Transmembrane</keyword>
<feature type="compositionally biased region" description="Low complexity" evidence="1">
    <location>
        <begin position="188"/>
        <end position="205"/>
    </location>
</feature>
<accession>A0AAQ3LYY0</accession>
<feature type="transmembrane region" description="Helical" evidence="2">
    <location>
        <begin position="63"/>
        <end position="84"/>
    </location>
</feature>
<feature type="region of interest" description="Disordered" evidence="1">
    <location>
        <begin position="184"/>
        <end position="209"/>
    </location>
</feature>
<keyword evidence="3" id="KW-0732">Signal</keyword>
<keyword evidence="2" id="KW-0472">Membrane</keyword>
<organism evidence="4 5">
    <name type="scientific">Acrodontium crateriforme</name>
    <dbReference type="NCBI Taxonomy" id="150365"/>
    <lineage>
        <taxon>Eukaryota</taxon>
        <taxon>Fungi</taxon>
        <taxon>Dikarya</taxon>
        <taxon>Ascomycota</taxon>
        <taxon>Pezizomycotina</taxon>
        <taxon>Dothideomycetes</taxon>
        <taxon>Dothideomycetidae</taxon>
        <taxon>Mycosphaerellales</taxon>
        <taxon>Teratosphaeriaceae</taxon>
        <taxon>Acrodontium</taxon>
    </lineage>
</organism>
<feature type="compositionally biased region" description="Low complexity" evidence="1">
    <location>
        <begin position="248"/>
        <end position="263"/>
    </location>
</feature>
<proteinExistence type="predicted"/>
<evidence type="ECO:0000256" key="3">
    <source>
        <dbReference type="SAM" id="SignalP"/>
    </source>
</evidence>
<dbReference type="Proteomes" id="UP001303373">
    <property type="component" value="Chromosome 1"/>
</dbReference>
<feature type="signal peptide" evidence="3">
    <location>
        <begin position="1"/>
        <end position="25"/>
    </location>
</feature>
<keyword evidence="5" id="KW-1185">Reference proteome</keyword>
<feature type="compositionally biased region" description="Polar residues" evidence="1">
    <location>
        <begin position="356"/>
        <end position="374"/>
    </location>
</feature>
<reference evidence="4 5" key="1">
    <citation type="submission" date="2023-11" db="EMBL/GenBank/DDBJ databases">
        <title>An acidophilic fungus is an integral part of prey digestion in a carnivorous sundew plant.</title>
        <authorList>
            <person name="Tsai I.J."/>
        </authorList>
    </citation>
    <scope>NUCLEOTIDE SEQUENCE [LARGE SCALE GENOMIC DNA]</scope>
    <source>
        <strain evidence="4">169a</strain>
    </source>
</reference>